<sequence length="375" mass="40069">MRVLLAPDKFKGSLSAKGVIRALGNGIKKACPQAQMHSVLASDGGDGFLDAVANYVTTEKIVVDTVDPLERPLKATYSINRNTQKAYVELAAASGLVLLENTEKDPMNTSTFGTGIQIRDAIKEGAKTIYVGLGGSATNDGGIGIANALGYTFLDASGKKLKPIGSNLSKIDRIESPKATEVLKNIIIYAVNDVNNPLFGETGAAHIYAKQKGAGAKEIAILDDGLQQLDELVQKQKGIKYADIPGAGAAGGTAYGLKTFANAQFISGIDFILQLAKIHELIKKQPIDYLITGEGKIDLQTLNGKLIKGVLDLGRQYNIPVIAVCGSLDVDMKDLKEEGLHEVLEISDRSKPLAYNMRNASELIERAIYTFFKGS</sequence>
<evidence type="ECO:0000256" key="3">
    <source>
        <dbReference type="ARBA" id="ARBA00022777"/>
    </source>
</evidence>
<dbReference type="EMBL" id="UOEL01000004">
    <property type="protein sequence ID" value="VAW09889.1"/>
    <property type="molecule type" value="Genomic_DNA"/>
</dbReference>
<gene>
    <name evidence="4" type="ORF">MNBD_BACTEROID03-78</name>
</gene>
<dbReference type="NCBIfam" id="TIGR00045">
    <property type="entry name" value="glycerate kinase"/>
    <property type="match status" value="1"/>
</dbReference>
<dbReference type="InterPro" id="IPR004381">
    <property type="entry name" value="Glycerate_kinase"/>
</dbReference>
<dbReference type="GO" id="GO:0031388">
    <property type="term" value="P:organic acid phosphorylation"/>
    <property type="evidence" value="ECO:0007669"/>
    <property type="project" value="InterPro"/>
</dbReference>
<evidence type="ECO:0000313" key="4">
    <source>
        <dbReference type="EMBL" id="VAW09889.1"/>
    </source>
</evidence>
<comment type="similarity">
    <text evidence="1">Belongs to the glycerate kinase type-1 family.</text>
</comment>
<dbReference type="InterPro" id="IPR036129">
    <property type="entry name" value="Glycerate_kinase_sf"/>
</dbReference>
<dbReference type="InterPro" id="IPR018197">
    <property type="entry name" value="Glycerate_kinase_RE-like"/>
</dbReference>
<dbReference type="PIRSF" id="PIRSF006078">
    <property type="entry name" value="GlxK"/>
    <property type="match status" value="1"/>
</dbReference>
<dbReference type="Gene3D" id="3.90.1510.10">
    <property type="entry name" value="Glycerate kinase, domain 2"/>
    <property type="match status" value="1"/>
</dbReference>
<accession>A0A3B0TCQ4</accession>
<dbReference type="Pfam" id="PF02595">
    <property type="entry name" value="Gly_kinase"/>
    <property type="match status" value="1"/>
</dbReference>
<dbReference type="SUPFAM" id="SSF110738">
    <property type="entry name" value="Glycerate kinase I"/>
    <property type="match status" value="1"/>
</dbReference>
<dbReference type="Gene3D" id="3.40.50.10350">
    <property type="entry name" value="Glycerate kinase, domain 1"/>
    <property type="match status" value="1"/>
</dbReference>
<dbReference type="PANTHER" id="PTHR21599">
    <property type="entry name" value="GLYCERATE KINASE"/>
    <property type="match status" value="1"/>
</dbReference>
<dbReference type="PANTHER" id="PTHR21599:SF0">
    <property type="entry name" value="GLYCERATE KINASE"/>
    <property type="match status" value="1"/>
</dbReference>
<dbReference type="AlphaFoldDB" id="A0A3B0TCQ4"/>
<proteinExistence type="inferred from homology"/>
<reference evidence="4" key="1">
    <citation type="submission" date="2018-06" db="EMBL/GenBank/DDBJ databases">
        <authorList>
            <person name="Zhirakovskaya E."/>
        </authorList>
    </citation>
    <scope>NUCLEOTIDE SEQUENCE</scope>
</reference>
<keyword evidence="3 4" id="KW-0418">Kinase</keyword>
<name>A0A3B0TCQ4_9ZZZZ</name>
<dbReference type="InterPro" id="IPR018193">
    <property type="entry name" value="Glyc_kinase_flavodox-like_fold"/>
</dbReference>
<keyword evidence="2 4" id="KW-0808">Transferase</keyword>
<evidence type="ECO:0000256" key="1">
    <source>
        <dbReference type="ARBA" id="ARBA00006284"/>
    </source>
</evidence>
<protein>
    <submittedName>
        <fullName evidence="4">Glycerate kinase</fullName>
        <ecNumber evidence="4">2.7.1.31</ecNumber>
    </submittedName>
</protein>
<dbReference type="GO" id="GO:0008887">
    <property type="term" value="F:glycerate kinase activity"/>
    <property type="evidence" value="ECO:0007669"/>
    <property type="project" value="UniProtKB-EC"/>
</dbReference>
<dbReference type="EC" id="2.7.1.31" evidence="4"/>
<evidence type="ECO:0000256" key="2">
    <source>
        <dbReference type="ARBA" id="ARBA00022679"/>
    </source>
</evidence>
<organism evidence="4">
    <name type="scientific">hydrothermal vent metagenome</name>
    <dbReference type="NCBI Taxonomy" id="652676"/>
    <lineage>
        <taxon>unclassified sequences</taxon>
        <taxon>metagenomes</taxon>
        <taxon>ecological metagenomes</taxon>
    </lineage>
</organism>